<reference evidence="2" key="1">
    <citation type="journal article" date="2023" name="Front. Plant Sci.">
        <title>Chromosomal-level genome assembly of Melastoma candidum provides insights into trichome evolution.</title>
        <authorList>
            <person name="Zhong Y."/>
            <person name="Wu W."/>
            <person name="Sun C."/>
            <person name="Zou P."/>
            <person name="Liu Y."/>
            <person name="Dai S."/>
            <person name="Zhou R."/>
        </authorList>
    </citation>
    <scope>NUCLEOTIDE SEQUENCE [LARGE SCALE GENOMIC DNA]</scope>
</reference>
<dbReference type="EMBL" id="CM042883">
    <property type="protein sequence ID" value="KAI4376432.1"/>
    <property type="molecule type" value="Genomic_DNA"/>
</dbReference>
<evidence type="ECO:0000313" key="2">
    <source>
        <dbReference type="Proteomes" id="UP001057402"/>
    </source>
</evidence>
<gene>
    <name evidence="1" type="ORF">MLD38_014195</name>
</gene>
<protein>
    <submittedName>
        <fullName evidence="1">Uncharacterized protein</fullName>
    </submittedName>
</protein>
<keyword evidence="2" id="KW-1185">Reference proteome</keyword>
<dbReference type="Proteomes" id="UP001057402">
    <property type="component" value="Chromosome 4"/>
</dbReference>
<accession>A0ACB9RKE8</accession>
<organism evidence="1 2">
    <name type="scientific">Melastoma candidum</name>
    <dbReference type="NCBI Taxonomy" id="119954"/>
    <lineage>
        <taxon>Eukaryota</taxon>
        <taxon>Viridiplantae</taxon>
        <taxon>Streptophyta</taxon>
        <taxon>Embryophyta</taxon>
        <taxon>Tracheophyta</taxon>
        <taxon>Spermatophyta</taxon>
        <taxon>Magnoliopsida</taxon>
        <taxon>eudicotyledons</taxon>
        <taxon>Gunneridae</taxon>
        <taxon>Pentapetalae</taxon>
        <taxon>rosids</taxon>
        <taxon>malvids</taxon>
        <taxon>Myrtales</taxon>
        <taxon>Melastomataceae</taxon>
        <taxon>Melastomatoideae</taxon>
        <taxon>Melastomateae</taxon>
        <taxon>Melastoma</taxon>
    </lineage>
</organism>
<sequence>MNLEDDVLSNLTTASSSSAAATTDKANFNGGATPPPKKKKGRPCNPDPDAEVIAMSPRSLQATNRFICEVCNKGFQRDQNLQLHRRGHNLPWQLKQRHRPEHVRRKVYVCPEPTCAHHDPSRALGDLTGIKKHFSRKHGEKRWKCERCEKKYAVRSDWKAHSKVCGMREYKCDCGTVFSRRDSFITHRAFCDVVTRETTMKSILSLQLPPPPFASLTNTMFTPPAAHPPVDLFFNHSNGFPPAPPLPPVVKMETELGHLPAAAFSQQQQALCFPTNPNPGISSSATEPSALVGQTYESFMLPETGMSMTAMMMMNSIAASEAGAVYDDEVGGLVEGILNPGGREGDQQVGGSNLEPTRDFLSLSREDDDISCMQQVDKEGDVHHHRRNQA</sequence>
<evidence type="ECO:0000313" key="1">
    <source>
        <dbReference type="EMBL" id="KAI4376432.1"/>
    </source>
</evidence>
<comment type="caution">
    <text evidence="1">The sequence shown here is derived from an EMBL/GenBank/DDBJ whole genome shotgun (WGS) entry which is preliminary data.</text>
</comment>
<proteinExistence type="predicted"/>
<name>A0ACB9RKE8_9MYRT</name>